<dbReference type="RefSeq" id="WP_150758036.1">
    <property type="nucleotide sequence ID" value="NZ_CABVIE010000008.1"/>
</dbReference>
<proteinExistence type="predicted"/>
<sequence>MNRYVAFNGDADGLCALQQLRLAAPDEFASAELLTGVKRDIQLLRRIEACEGDTITALDISLDQNRTDLLRLLEAGASVRYFDHHHAGEMPRHGRFEPYIDEAADVCTSILVDRYLGGRHRVWAIAAAYGDSLPEVGCAMAKAQGIGAGAVRTLERLGLYLNYNAYGETVADLHFDPAELSNLMQPFADPLEFVTGSDAYARLAAGYEEDMDLARRLTPTRQIPGAMLLMLPDVPWARRAIGTLANELMQAQPDRALGILSPKRQGGFTVSVRTPGHSPVAAADFCRTFDTGGGRKLAGGINHLPESEVDRFTREFETSLSR</sequence>
<dbReference type="EMBL" id="CABVIE010000008">
    <property type="protein sequence ID" value="VVP03827.1"/>
    <property type="molecule type" value="Genomic_DNA"/>
</dbReference>
<dbReference type="SUPFAM" id="SSF64182">
    <property type="entry name" value="DHH phosphoesterases"/>
    <property type="match status" value="1"/>
</dbReference>
<evidence type="ECO:0000313" key="1">
    <source>
        <dbReference type="EMBL" id="VVP03827.1"/>
    </source>
</evidence>
<dbReference type="InterPro" id="IPR038763">
    <property type="entry name" value="DHH_sf"/>
</dbReference>
<gene>
    <name evidence="1" type="ORF">PS900_02981</name>
</gene>
<name>A0A8H2RJN8_PSEFL</name>
<accession>A0A8H2RJN8</accession>
<dbReference type="Proteomes" id="UP000325723">
    <property type="component" value="Unassembled WGS sequence"/>
</dbReference>
<protein>
    <recommendedName>
        <fullName evidence="3">Acetyltransferase</fullName>
    </recommendedName>
</protein>
<dbReference type="AlphaFoldDB" id="A0A8H2RJN8"/>
<evidence type="ECO:0000313" key="2">
    <source>
        <dbReference type="Proteomes" id="UP000325723"/>
    </source>
</evidence>
<comment type="caution">
    <text evidence="1">The sequence shown here is derived from an EMBL/GenBank/DDBJ whole genome shotgun (WGS) entry which is preliminary data.</text>
</comment>
<reference evidence="1 2" key="1">
    <citation type="submission" date="2019-09" db="EMBL/GenBank/DDBJ databases">
        <authorList>
            <person name="Chandra G."/>
            <person name="Truman W A."/>
        </authorList>
    </citation>
    <scope>NUCLEOTIDE SEQUENCE [LARGE SCALE GENOMIC DNA]</scope>
    <source>
        <strain evidence="1">PS900</strain>
    </source>
</reference>
<evidence type="ECO:0008006" key="3">
    <source>
        <dbReference type="Google" id="ProtNLM"/>
    </source>
</evidence>
<organism evidence="1 2">
    <name type="scientific">Pseudomonas fluorescens</name>
    <dbReference type="NCBI Taxonomy" id="294"/>
    <lineage>
        <taxon>Bacteria</taxon>
        <taxon>Pseudomonadati</taxon>
        <taxon>Pseudomonadota</taxon>
        <taxon>Gammaproteobacteria</taxon>
        <taxon>Pseudomonadales</taxon>
        <taxon>Pseudomonadaceae</taxon>
        <taxon>Pseudomonas</taxon>
    </lineage>
</organism>